<keyword evidence="3" id="KW-0804">Transcription</keyword>
<evidence type="ECO:0000313" key="5">
    <source>
        <dbReference type="EMBL" id="KFC18611.1"/>
    </source>
</evidence>
<dbReference type="Pfam" id="PF12833">
    <property type="entry name" value="HTH_18"/>
    <property type="match status" value="1"/>
</dbReference>
<dbReference type="GO" id="GO:0003700">
    <property type="term" value="F:DNA-binding transcription factor activity"/>
    <property type="evidence" value="ECO:0007669"/>
    <property type="project" value="InterPro"/>
</dbReference>
<dbReference type="SUPFAM" id="SSF46689">
    <property type="entry name" value="Homeodomain-like"/>
    <property type="match status" value="1"/>
</dbReference>
<dbReference type="InterPro" id="IPR018060">
    <property type="entry name" value="HTH_AraC"/>
</dbReference>
<dbReference type="PANTHER" id="PTHR43280">
    <property type="entry name" value="ARAC-FAMILY TRANSCRIPTIONAL REGULATOR"/>
    <property type="match status" value="1"/>
</dbReference>
<evidence type="ECO:0000256" key="2">
    <source>
        <dbReference type="ARBA" id="ARBA00023125"/>
    </source>
</evidence>
<dbReference type="SMART" id="SM00342">
    <property type="entry name" value="HTH_ARAC"/>
    <property type="match status" value="1"/>
</dbReference>
<evidence type="ECO:0000313" key="6">
    <source>
        <dbReference type="EMBL" id="KFC23056.1"/>
    </source>
</evidence>
<dbReference type="PROSITE" id="PS01124">
    <property type="entry name" value="HTH_ARAC_FAMILY_2"/>
    <property type="match status" value="1"/>
</dbReference>
<dbReference type="OrthoDB" id="1007667at2"/>
<accession>A0A085BKR1</accession>
<dbReference type="GO" id="GO:0043565">
    <property type="term" value="F:sequence-specific DNA binding"/>
    <property type="evidence" value="ECO:0007669"/>
    <property type="project" value="InterPro"/>
</dbReference>
<dbReference type="InterPro" id="IPR009057">
    <property type="entry name" value="Homeodomain-like_sf"/>
</dbReference>
<gene>
    <name evidence="6" type="ORF">IO89_00105</name>
    <name evidence="5" type="ORF">IO89_17335</name>
</gene>
<dbReference type="STRING" id="421072.SAMN04488097_2816"/>
<keyword evidence="2" id="KW-0238">DNA-binding</keyword>
<keyword evidence="7" id="KW-1185">Reference proteome</keyword>
<protein>
    <submittedName>
        <fullName evidence="6">AraC family transcriptional regulator</fullName>
    </submittedName>
</protein>
<feature type="domain" description="HTH araC/xylS-type" evidence="4">
    <location>
        <begin position="190"/>
        <end position="288"/>
    </location>
</feature>
<evidence type="ECO:0000256" key="3">
    <source>
        <dbReference type="ARBA" id="ARBA00023163"/>
    </source>
</evidence>
<dbReference type="EMBL" id="JPLY01000001">
    <property type="protein sequence ID" value="KFC23056.1"/>
    <property type="molecule type" value="Genomic_DNA"/>
</dbReference>
<dbReference type="Gene3D" id="1.10.10.60">
    <property type="entry name" value="Homeodomain-like"/>
    <property type="match status" value="1"/>
</dbReference>
<dbReference type="PRINTS" id="PR00032">
    <property type="entry name" value="HTHARAC"/>
</dbReference>
<dbReference type="InterPro" id="IPR020449">
    <property type="entry name" value="Tscrpt_reg_AraC-type_HTH"/>
</dbReference>
<dbReference type="Proteomes" id="UP000028623">
    <property type="component" value="Unassembled WGS sequence"/>
</dbReference>
<dbReference type="PANTHER" id="PTHR43280:SF32">
    <property type="entry name" value="TRANSCRIPTIONAL REGULATORY PROTEIN"/>
    <property type="match status" value="1"/>
</dbReference>
<name>A0A085BKR1_9FLAO</name>
<evidence type="ECO:0000256" key="1">
    <source>
        <dbReference type="ARBA" id="ARBA00023015"/>
    </source>
</evidence>
<organism evidence="6 7">
    <name type="scientific">Epilithonimonas lactis</name>
    <dbReference type="NCBI Taxonomy" id="421072"/>
    <lineage>
        <taxon>Bacteria</taxon>
        <taxon>Pseudomonadati</taxon>
        <taxon>Bacteroidota</taxon>
        <taxon>Flavobacteriia</taxon>
        <taxon>Flavobacteriales</taxon>
        <taxon>Weeksellaceae</taxon>
        <taxon>Chryseobacterium group</taxon>
        <taxon>Epilithonimonas</taxon>
    </lineage>
</organism>
<evidence type="ECO:0000313" key="7">
    <source>
        <dbReference type="Proteomes" id="UP000028623"/>
    </source>
</evidence>
<proteinExistence type="predicted"/>
<dbReference type="AlphaFoldDB" id="A0A085BKR1"/>
<keyword evidence="1" id="KW-0805">Transcription regulation</keyword>
<reference evidence="6 7" key="1">
    <citation type="submission" date="2014-07" db="EMBL/GenBank/DDBJ databases">
        <title>Epilithonimonas lactis LMG 22401 Genome.</title>
        <authorList>
            <person name="Pipes S.E."/>
            <person name="Stropko S.J."/>
        </authorList>
    </citation>
    <scope>NUCLEOTIDE SEQUENCE [LARGE SCALE GENOMIC DNA]</scope>
    <source>
        <strain evidence="6 7">LMG 24401</strain>
    </source>
</reference>
<sequence>MKAYESIKEILSFYHVHCEKPYFISSGKLIFEFPKRLFRMDFYAFCICVSGSIDLEIDNQHYKISQNGFLISAPSTIIKFVNNSKDFRLKVLFFEKNFLLKNISNPFFIENLSLFNKNSFNVVISNESSSTHLINLLDYLQQQTTRNGRFTEDIVRTIIINILLEVAVLTDEGRKDNAYPTPQDNNHIFFKFNELVKENILQHKDVQYYADKLFITNKYLILIVKKATGKTPHQIIDEALLKEVCVLLGYPEKNISQIAFETGFNSTSAFGRFFKKHASISPQRYRRQQHF</sequence>
<dbReference type="eggNOG" id="COG2207">
    <property type="taxonomic scope" value="Bacteria"/>
</dbReference>
<dbReference type="EMBL" id="JPLY01000006">
    <property type="protein sequence ID" value="KFC18611.1"/>
    <property type="molecule type" value="Genomic_DNA"/>
</dbReference>
<comment type="caution">
    <text evidence="6">The sequence shown here is derived from an EMBL/GenBank/DDBJ whole genome shotgun (WGS) entry which is preliminary data.</text>
</comment>
<evidence type="ECO:0000259" key="4">
    <source>
        <dbReference type="PROSITE" id="PS01124"/>
    </source>
</evidence>
<dbReference type="RefSeq" id="WP_034972703.1">
    <property type="nucleotide sequence ID" value="NZ_FOFI01000003.1"/>
</dbReference>